<dbReference type="SUPFAM" id="SSF52490">
    <property type="entry name" value="Tubulin nucleotide-binding domain-like"/>
    <property type="match status" value="1"/>
</dbReference>
<dbReference type="InterPro" id="IPR017975">
    <property type="entry name" value="Tubulin_CS"/>
</dbReference>
<dbReference type="InterPro" id="IPR023123">
    <property type="entry name" value="Tubulin_C"/>
</dbReference>
<evidence type="ECO:0000256" key="5">
    <source>
        <dbReference type="RuleBase" id="RU000352"/>
    </source>
</evidence>
<dbReference type="GeneID" id="19944375"/>
<accession>T0QXQ3</accession>
<sequence>MPRELITIQVGQCGNQIGRQFWKMALDEHAKHAKDARFDDSMSTFFRNVDSHGGDLPPHERIKGLRARALLIDMEEGPVTETLHGPLGELFDSSQFLTDVSGSGNNWAHGYALYGPQYKEQLFEKLQHATELCDSLQSFFVLHSMGGGTGSGLGTYILSLLEDHYPEAYRFTTAIFPSEDDDVITSPYNSMLALHQLTEHADCVLPIENEALFAKVPAQSASSSSSSFDAMNRIVARVLTHLTSSMRFEGSLNVDLNEITTNLVPFPKLHYLLSSLSPLQSKSPAYQTHRLRHLFTDIFHAQNQLIMTSPRTHGVMLACGLLFRGNVQVSDVQSHLEKLKAEMRLIYWNRDGFKIGLCNVPSLESVKGSPSVLALSNHGCIVETFERMQTRFLKLYKRKAHIHHYLEYMDHAMFDEALESNKWLIAEYTKLNTASDMPPILPRRQPLL</sequence>
<dbReference type="STRING" id="1156394.T0QXQ3"/>
<dbReference type="SMART" id="SM00865">
    <property type="entry name" value="Tubulin_C"/>
    <property type="match status" value="1"/>
</dbReference>
<evidence type="ECO:0000259" key="7">
    <source>
        <dbReference type="SMART" id="SM00865"/>
    </source>
</evidence>
<dbReference type="EMBL" id="JH767139">
    <property type="protein sequence ID" value="EQC39446.1"/>
    <property type="molecule type" value="Genomic_DNA"/>
</dbReference>
<protein>
    <recommendedName>
        <fullName evidence="10">Tubulin/FtsZ GTPase domain-containing protein</fullName>
    </recommendedName>
</protein>
<dbReference type="RefSeq" id="XP_008607507.1">
    <property type="nucleotide sequence ID" value="XM_008609285.1"/>
</dbReference>
<dbReference type="InterPro" id="IPR004057">
    <property type="entry name" value="Epsilon_tubulin"/>
</dbReference>
<evidence type="ECO:0000259" key="6">
    <source>
        <dbReference type="SMART" id="SM00864"/>
    </source>
</evidence>
<dbReference type="OrthoDB" id="1662883at2759"/>
<dbReference type="GO" id="GO:0005525">
    <property type="term" value="F:GTP binding"/>
    <property type="evidence" value="ECO:0007669"/>
    <property type="project" value="UniProtKB-UniRule"/>
</dbReference>
<dbReference type="InParanoid" id="T0QXQ3"/>
<name>T0QXQ3_SAPDV</name>
<feature type="domain" description="Tubulin/FtsZ 2-layer sandwich" evidence="7">
    <location>
        <begin position="252"/>
        <end position="390"/>
    </location>
</feature>
<evidence type="ECO:0000256" key="2">
    <source>
        <dbReference type="ARBA" id="ARBA00022701"/>
    </source>
</evidence>
<organism evidence="8 9">
    <name type="scientific">Saprolegnia diclina (strain VS20)</name>
    <dbReference type="NCBI Taxonomy" id="1156394"/>
    <lineage>
        <taxon>Eukaryota</taxon>
        <taxon>Sar</taxon>
        <taxon>Stramenopiles</taxon>
        <taxon>Oomycota</taxon>
        <taxon>Saprolegniomycetes</taxon>
        <taxon>Saprolegniales</taxon>
        <taxon>Saprolegniaceae</taxon>
        <taxon>Saprolegnia</taxon>
    </lineage>
</organism>
<dbReference type="PANTHER" id="PTHR11588">
    <property type="entry name" value="TUBULIN"/>
    <property type="match status" value="1"/>
</dbReference>
<dbReference type="InterPro" id="IPR036525">
    <property type="entry name" value="Tubulin/FtsZ_GTPase_sf"/>
</dbReference>
<keyword evidence="3 5" id="KW-0547">Nucleotide-binding</keyword>
<dbReference type="PRINTS" id="PR01519">
    <property type="entry name" value="EPSLNTUBULIN"/>
</dbReference>
<evidence type="ECO:0000256" key="3">
    <source>
        <dbReference type="ARBA" id="ARBA00022741"/>
    </source>
</evidence>
<evidence type="ECO:0008006" key="10">
    <source>
        <dbReference type="Google" id="ProtNLM"/>
    </source>
</evidence>
<dbReference type="FunFam" id="1.10.287.600:FF:000007">
    <property type="entry name" value="tubulin epsilon chain"/>
    <property type="match status" value="1"/>
</dbReference>
<dbReference type="InterPro" id="IPR018316">
    <property type="entry name" value="Tubulin/FtsZ_2-layer-sand-dom"/>
</dbReference>
<dbReference type="Pfam" id="PF03953">
    <property type="entry name" value="Tubulin_C"/>
    <property type="match status" value="1"/>
</dbReference>
<feature type="domain" description="Tubulin/FtsZ GTPase" evidence="6">
    <location>
        <begin position="61"/>
        <end position="250"/>
    </location>
</feature>
<dbReference type="InterPro" id="IPR008280">
    <property type="entry name" value="Tub_FtsZ_C"/>
</dbReference>
<dbReference type="OMA" id="KRAHLHH"/>
<dbReference type="AlphaFoldDB" id="T0QXQ3"/>
<dbReference type="eggNOG" id="KOG1375">
    <property type="taxonomic scope" value="Eukaryota"/>
</dbReference>
<dbReference type="VEuPathDB" id="FungiDB:SDRG_03648"/>
<dbReference type="CDD" id="cd02190">
    <property type="entry name" value="epsilon_tubulin"/>
    <property type="match status" value="1"/>
</dbReference>
<evidence type="ECO:0000313" key="8">
    <source>
        <dbReference type="EMBL" id="EQC39446.1"/>
    </source>
</evidence>
<proteinExistence type="inferred from homology"/>
<dbReference type="GO" id="GO:0007017">
    <property type="term" value="P:microtubule-based process"/>
    <property type="evidence" value="ECO:0007669"/>
    <property type="project" value="InterPro"/>
</dbReference>
<dbReference type="SUPFAM" id="SSF55307">
    <property type="entry name" value="Tubulin C-terminal domain-like"/>
    <property type="match status" value="1"/>
</dbReference>
<dbReference type="FunCoup" id="T0QXQ3">
    <property type="interactions" value="64"/>
</dbReference>
<reference evidence="8 9" key="1">
    <citation type="submission" date="2012-04" db="EMBL/GenBank/DDBJ databases">
        <title>The Genome Sequence of Saprolegnia declina VS20.</title>
        <authorList>
            <consortium name="The Broad Institute Genome Sequencing Platform"/>
            <person name="Russ C."/>
            <person name="Nusbaum C."/>
            <person name="Tyler B."/>
            <person name="van West P."/>
            <person name="Dieguez-Uribeondo J."/>
            <person name="de Bruijn I."/>
            <person name="Tripathy S."/>
            <person name="Jiang R."/>
            <person name="Young S.K."/>
            <person name="Zeng Q."/>
            <person name="Gargeya S."/>
            <person name="Fitzgerald M."/>
            <person name="Haas B."/>
            <person name="Abouelleil A."/>
            <person name="Alvarado L."/>
            <person name="Arachchi H.M."/>
            <person name="Berlin A."/>
            <person name="Chapman S.B."/>
            <person name="Goldberg J."/>
            <person name="Griggs A."/>
            <person name="Gujja S."/>
            <person name="Hansen M."/>
            <person name="Howarth C."/>
            <person name="Imamovic A."/>
            <person name="Larimer J."/>
            <person name="McCowen C."/>
            <person name="Montmayeur A."/>
            <person name="Murphy C."/>
            <person name="Neiman D."/>
            <person name="Pearson M."/>
            <person name="Priest M."/>
            <person name="Roberts A."/>
            <person name="Saif S."/>
            <person name="Shea T."/>
            <person name="Sisk P."/>
            <person name="Sykes S."/>
            <person name="Wortman J."/>
            <person name="Nusbaum C."/>
            <person name="Birren B."/>
        </authorList>
    </citation>
    <scope>NUCLEOTIDE SEQUENCE [LARGE SCALE GENOMIC DNA]</scope>
    <source>
        <strain evidence="8 9">VS20</strain>
    </source>
</reference>
<keyword evidence="4 5" id="KW-0342">GTP-binding</keyword>
<gene>
    <name evidence="8" type="ORF">SDRG_03648</name>
</gene>
<dbReference type="GO" id="GO:0005874">
    <property type="term" value="C:microtubule"/>
    <property type="evidence" value="ECO:0007669"/>
    <property type="project" value="UniProtKB-KW"/>
</dbReference>
<dbReference type="PRINTS" id="PR01161">
    <property type="entry name" value="TUBULIN"/>
</dbReference>
<keyword evidence="2 5" id="KW-0493">Microtubule</keyword>
<dbReference type="Pfam" id="PF00091">
    <property type="entry name" value="Tubulin"/>
    <property type="match status" value="1"/>
</dbReference>
<evidence type="ECO:0000313" key="9">
    <source>
        <dbReference type="Proteomes" id="UP000030762"/>
    </source>
</evidence>
<dbReference type="InterPro" id="IPR000217">
    <property type="entry name" value="Tubulin"/>
</dbReference>
<evidence type="ECO:0000256" key="1">
    <source>
        <dbReference type="ARBA" id="ARBA00009636"/>
    </source>
</evidence>
<dbReference type="Gene3D" id="3.40.50.1440">
    <property type="entry name" value="Tubulin/FtsZ, GTPase domain"/>
    <property type="match status" value="1"/>
</dbReference>
<dbReference type="Proteomes" id="UP000030762">
    <property type="component" value="Unassembled WGS sequence"/>
</dbReference>
<comment type="similarity">
    <text evidence="1 5">Belongs to the tubulin family.</text>
</comment>
<dbReference type="InterPro" id="IPR003008">
    <property type="entry name" value="Tubulin_FtsZ_GTPase"/>
</dbReference>
<dbReference type="Gene3D" id="1.10.287.600">
    <property type="entry name" value="Helix hairpin bin"/>
    <property type="match status" value="1"/>
</dbReference>
<dbReference type="SMART" id="SM00864">
    <property type="entry name" value="Tubulin"/>
    <property type="match status" value="1"/>
</dbReference>
<dbReference type="PROSITE" id="PS00227">
    <property type="entry name" value="TUBULIN"/>
    <property type="match status" value="1"/>
</dbReference>
<evidence type="ECO:0000256" key="4">
    <source>
        <dbReference type="ARBA" id="ARBA00023134"/>
    </source>
</evidence>
<keyword evidence="9" id="KW-1185">Reference proteome</keyword>